<feature type="domain" description="HTH CENPB-type" evidence="4">
    <location>
        <begin position="80"/>
        <end position="139"/>
    </location>
</feature>
<sequence>MSRKPSRAAALNCRLLAAIAEATAALRAAKCHTNKVQWKEIAGRHGVSRHTLRDQVAGHGAAAPRQRGGAGRPLLLPPSALAEWLRLCATAKKSPTVLQVQWEAKRVAQRYQVSFNTESGLPGEEWLASFRLRHRISARVATLRGQEKKVTPEMVKKVEGFYSEWEKMLQQPCDLRNPRKVTTYAANPHRIGNADESGMQRGSGGKTKAFALLLDKLADTIPGGVLPTHRFLVLLDHHGSRITDEARAAATRLGFDIFLLPGGTTHLLQPWDQLFGPLKKRYAKQRDAALAAGRRLDRPTWLSVLSQTQVEAFKERPALLSDAFKACGIWPFNPEAVLAGLRAELAATQAVLRGALPAAAAADVAPAQLLAGAAARGEATSSNEQQQLGGAEAAAVGALELLGTKEAAAAAAVLRGELTATRPRQQTFRKRLSGWVTGPEWTQLAEAEAAAKQRIAEEKQRKAEAAAARKAAAAEKSAAAERRRQERAAAAAERPNRRPRGAATSP</sequence>
<feature type="region of interest" description="Disordered" evidence="2">
    <location>
        <begin position="455"/>
        <end position="506"/>
    </location>
</feature>
<keyword evidence="6" id="KW-1185">Reference proteome</keyword>
<feature type="compositionally biased region" description="Basic and acidic residues" evidence="2">
    <location>
        <begin position="455"/>
        <end position="464"/>
    </location>
</feature>
<comment type="caution">
    <text evidence="5">The sequence shown here is derived from an EMBL/GenBank/DDBJ whole genome shotgun (WGS) entry which is preliminary data.</text>
</comment>
<gene>
    <name evidence="5" type="ORF">C2E20_0597</name>
</gene>
<feature type="compositionally biased region" description="Low complexity" evidence="2">
    <location>
        <begin position="465"/>
        <end position="477"/>
    </location>
</feature>
<dbReference type="InterPro" id="IPR006600">
    <property type="entry name" value="HTH_CenpB_DNA-bd_dom"/>
</dbReference>
<evidence type="ECO:0000313" key="5">
    <source>
        <dbReference type="EMBL" id="PSC76137.1"/>
    </source>
</evidence>
<proteinExistence type="predicted"/>
<feature type="signal peptide" evidence="3">
    <location>
        <begin position="1"/>
        <end position="24"/>
    </location>
</feature>
<name>A0A2P6VPZ0_9CHLO</name>
<feature type="region of interest" description="Disordered" evidence="2">
    <location>
        <begin position="49"/>
        <end position="72"/>
    </location>
</feature>
<keyword evidence="1" id="KW-0238">DNA-binding</keyword>
<dbReference type="OrthoDB" id="3064354at2759"/>
<organism evidence="5 6">
    <name type="scientific">Micractinium conductrix</name>
    <dbReference type="NCBI Taxonomy" id="554055"/>
    <lineage>
        <taxon>Eukaryota</taxon>
        <taxon>Viridiplantae</taxon>
        <taxon>Chlorophyta</taxon>
        <taxon>core chlorophytes</taxon>
        <taxon>Trebouxiophyceae</taxon>
        <taxon>Chlorellales</taxon>
        <taxon>Chlorellaceae</taxon>
        <taxon>Chlorella clade</taxon>
        <taxon>Micractinium</taxon>
    </lineage>
</organism>
<dbReference type="AlphaFoldDB" id="A0A2P6VPZ0"/>
<evidence type="ECO:0000313" key="6">
    <source>
        <dbReference type="Proteomes" id="UP000239649"/>
    </source>
</evidence>
<accession>A0A2P6VPZ0</accession>
<reference evidence="5 6" key="1">
    <citation type="journal article" date="2018" name="Plant J.">
        <title>Genome sequences of Chlorella sorokiniana UTEX 1602 and Micractinium conductrix SAG 241.80: implications to maltose excretion by a green alga.</title>
        <authorList>
            <person name="Arriola M.B."/>
            <person name="Velmurugan N."/>
            <person name="Zhang Y."/>
            <person name="Plunkett M.H."/>
            <person name="Hondzo H."/>
            <person name="Barney B.M."/>
        </authorList>
    </citation>
    <scope>NUCLEOTIDE SEQUENCE [LARGE SCALE GENOMIC DNA]</scope>
    <source>
        <strain evidence="5 6">SAG 241.80</strain>
    </source>
</reference>
<feature type="compositionally biased region" description="Low complexity" evidence="2">
    <location>
        <begin position="57"/>
        <end position="72"/>
    </location>
</feature>
<evidence type="ECO:0000259" key="4">
    <source>
        <dbReference type="Pfam" id="PF03221"/>
    </source>
</evidence>
<keyword evidence="3" id="KW-0732">Signal</keyword>
<evidence type="ECO:0000256" key="2">
    <source>
        <dbReference type="SAM" id="MobiDB-lite"/>
    </source>
</evidence>
<dbReference type="Proteomes" id="UP000239649">
    <property type="component" value="Unassembled WGS sequence"/>
</dbReference>
<feature type="compositionally biased region" description="Basic and acidic residues" evidence="2">
    <location>
        <begin position="478"/>
        <end position="487"/>
    </location>
</feature>
<evidence type="ECO:0000256" key="3">
    <source>
        <dbReference type="SAM" id="SignalP"/>
    </source>
</evidence>
<protein>
    <recommendedName>
        <fullName evidence="4">HTH CENPB-type domain-containing protein</fullName>
    </recommendedName>
</protein>
<feature type="chain" id="PRO_5015140440" description="HTH CENPB-type domain-containing protein" evidence="3">
    <location>
        <begin position="25"/>
        <end position="506"/>
    </location>
</feature>
<evidence type="ECO:0000256" key="1">
    <source>
        <dbReference type="ARBA" id="ARBA00023125"/>
    </source>
</evidence>
<dbReference type="Pfam" id="PF03221">
    <property type="entry name" value="HTH_Tnp_Tc5"/>
    <property type="match status" value="1"/>
</dbReference>
<dbReference type="GO" id="GO:0003677">
    <property type="term" value="F:DNA binding"/>
    <property type="evidence" value="ECO:0007669"/>
    <property type="project" value="UniProtKB-KW"/>
</dbReference>
<dbReference type="EMBL" id="LHPF02000001">
    <property type="protein sequence ID" value="PSC76137.1"/>
    <property type="molecule type" value="Genomic_DNA"/>
</dbReference>